<reference evidence="3" key="2">
    <citation type="journal article" date="2022" name="Res Sq">
        <title>Comparative Genomics Reveals Insights into the Divergent Evolution of Astigmatic Mites and Household Pest Adaptations.</title>
        <authorList>
            <person name="Xiong Q."/>
            <person name="Wan A.T.-Y."/>
            <person name="Liu X.-Y."/>
            <person name="Fung C.S.-H."/>
            <person name="Xiao X."/>
            <person name="Malainual N."/>
            <person name="Hou J."/>
            <person name="Wang L."/>
            <person name="Wang M."/>
            <person name="Yang K."/>
            <person name="Cui Y."/>
            <person name="Leung E."/>
            <person name="Nong W."/>
            <person name="Shin S.-K."/>
            <person name="Au S."/>
            <person name="Jeong K.Y."/>
            <person name="Chew F.T."/>
            <person name="Hui J."/>
            <person name="Leung T.F."/>
            <person name="Tungtrongchitr A."/>
            <person name="Zhong N."/>
            <person name="Liu Z."/>
            <person name="Tsui S."/>
        </authorList>
    </citation>
    <scope>NUCLEOTIDE SEQUENCE</scope>
    <source>
        <strain evidence="3">Derf</strain>
        <tissue evidence="3">Whole organism</tissue>
    </source>
</reference>
<dbReference type="Proteomes" id="UP000790347">
    <property type="component" value="Unassembled WGS sequence"/>
</dbReference>
<dbReference type="PROSITE" id="PS50835">
    <property type="entry name" value="IG_LIKE"/>
    <property type="match status" value="3"/>
</dbReference>
<dbReference type="Gene3D" id="2.60.40.10">
    <property type="entry name" value="Immunoglobulins"/>
    <property type="match status" value="2"/>
</dbReference>
<evidence type="ECO:0000313" key="4">
    <source>
        <dbReference type="Proteomes" id="UP000790347"/>
    </source>
</evidence>
<feature type="domain" description="Ig-like" evidence="2">
    <location>
        <begin position="234"/>
        <end position="326"/>
    </location>
</feature>
<organism evidence="3 4">
    <name type="scientific">Dermatophagoides farinae</name>
    <name type="common">American house dust mite</name>
    <dbReference type="NCBI Taxonomy" id="6954"/>
    <lineage>
        <taxon>Eukaryota</taxon>
        <taxon>Metazoa</taxon>
        <taxon>Ecdysozoa</taxon>
        <taxon>Arthropoda</taxon>
        <taxon>Chelicerata</taxon>
        <taxon>Arachnida</taxon>
        <taxon>Acari</taxon>
        <taxon>Acariformes</taxon>
        <taxon>Sarcoptiformes</taxon>
        <taxon>Astigmata</taxon>
        <taxon>Psoroptidia</taxon>
        <taxon>Analgoidea</taxon>
        <taxon>Pyroglyphidae</taxon>
        <taxon>Dermatophagoidinae</taxon>
        <taxon>Dermatophagoides</taxon>
    </lineage>
</organism>
<keyword evidence="1" id="KW-1133">Transmembrane helix</keyword>
<dbReference type="AlphaFoldDB" id="A0A922I440"/>
<feature type="domain" description="Ig-like" evidence="2">
    <location>
        <begin position="10"/>
        <end position="97"/>
    </location>
</feature>
<keyword evidence="1" id="KW-0472">Membrane</keyword>
<dbReference type="PANTHER" id="PTHR23278:SF19">
    <property type="entry name" value="OBSCURIN"/>
    <property type="match status" value="1"/>
</dbReference>
<dbReference type="SUPFAM" id="SSF48726">
    <property type="entry name" value="Immunoglobulin"/>
    <property type="match status" value="3"/>
</dbReference>
<evidence type="ECO:0000259" key="2">
    <source>
        <dbReference type="PROSITE" id="PS50835"/>
    </source>
</evidence>
<feature type="domain" description="Ig-like" evidence="2">
    <location>
        <begin position="138"/>
        <end position="226"/>
    </location>
</feature>
<name>A0A922I440_DERFA</name>
<dbReference type="InterPro" id="IPR036179">
    <property type="entry name" value="Ig-like_dom_sf"/>
</dbReference>
<dbReference type="EMBL" id="ASGP02000003">
    <property type="protein sequence ID" value="KAH9518267.1"/>
    <property type="molecule type" value="Genomic_DNA"/>
</dbReference>
<evidence type="ECO:0000256" key="1">
    <source>
        <dbReference type="SAM" id="Phobius"/>
    </source>
</evidence>
<evidence type="ECO:0000313" key="3">
    <source>
        <dbReference type="EMBL" id="KAH9518267.1"/>
    </source>
</evidence>
<keyword evidence="1" id="KW-0812">Transmembrane</keyword>
<dbReference type="InterPro" id="IPR013783">
    <property type="entry name" value="Ig-like_fold"/>
</dbReference>
<dbReference type="InterPro" id="IPR007110">
    <property type="entry name" value="Ig-like_dom"/>
</dbReference>
<protein>
    <recommendedName>
        <fullName evidence="2">Ig-like domain-containing protein</fullName>
    </recommendedName>
</protein>
<feature type="transmembrane region" description="Helical" evidence="1">
    <location>
        <begin position="381"/>
        <end position="404"/>
    </location>
</feature>
<proteinExistence type="predicted"/>
<keyword evidence="4" id="KW-1185">Reference proteome</keyword>
<accession>A0A922I440</accession>
<reference evidence="3" key="1">
    <citation type="submission" date="2013-05" db="EMBL/GenBank/DDBJ databases">
        <authorList>
            <person name="Yim A.K.Y."/>
            <person name="Chan T.F."/>
            <person name="Ji K.M."/>
            <person name="Liu X.Y."/>
            <person name="Zhou J.W."/>
            <person name="Li R.Q."/>
            <person name="Yang K.Y."/>
            <person name="Li J."/>
            <person name="Li M."/>
            <person name="Law P.T.W."/>
            <person name="Wu Y.L."/>
            <person name="Cai Z.L."/>
            <person name="Qin H."/>
            <person name="Bao Y."/>
            <person name="Leung R.K.K."/>
            <person name="Ng P.K.S."/>
            <person name="Zou J."/>
            <person name="Zhong X.J."/>
            <person name="Ran P.X."/>
            <person name="Zhong N.S."/>
            <person name="Liu Z.G."/>
            <person name="Tsui S.K.W."/>
        </authorList>
    </citation>
    <scope>NUCLEOTIDE SEQUENCE</scope>
    <source>
        <strain evidence="3">Derf</strain>
        <tissue evidence="3">Whole organism</tissue>
    </source>
</reference>
<comment type="caution">
    <text evidence="3">The sequence shown here is derived from an EMBL/GenBank/DDBJ whole genome shotgun (WGS) entry which is preliminary data.</text>
</comment>
<sequence>MSIVECNVWPKKIEIVNSNGEILNDRIIGPYDQGTDLTLICLADNDPFIHTSVIWYDENNTKIDSTFCTESNGLWIRNELILKNLTYEHLNAMYICRGWNSHDDIRKHQKYIPTYIQLNVNLRPRQIRIVLTRESMYPTSKMYDNDSLILIADHLVEFECIATGFHPSIEIHWLLRSKNSQLIDIDLHTNTPIIQFIPRIEYDGNLLICSAMNLKMVNNSESIVIQPIRVYYKPRLTIMPIGDDLLEEGSDLRLQCRIEANPDVFYEGIIWIQDGQVVWKTLSNDNDYNHNNGIVEATKIFRKLTRAQNGSIYQCMAANEIGQNISEPFMLSIVENRRNQSFIKFVDNNYKNELFHGTSSSWPILHKNNSNSHWIRLDNHILAVSLAISILTLIIIIIIIFVIFPFRYCCHSKQIDTTNENNACTVVYESSI</sequence>
<gene>
    <name evidence="3" type="ORF">DERF_008858</name>
</gene>
<dbReference type="PANTHER" id="PTHR23278">
    <property type="entry name" value="SIDESTEP PROTEIN"/>
    <property type="match status" value="1"/>
</dbReference>